<reference evidence="1" key="1">
    <citation type="submission" date="2024-05" db="EMBL/GenBank/DDBJ databases">
        <title>Planctomycetes of the genus Singulisphaera possess chitinolytic capabilities.</title>
        <authorList>
            <person name="Ivanova A."/>
        </authorList>
    </citation>
    <scope>NUCLEOTIDE SEQUENCE</scope>
    <source>
        <strain evidence="1">Ch08T</strain>
    </source>
</reference>
<protein>
    <submittedName>
        <fullName evidence="1">Uncharacterized protein</fullName>
    </submittedName>
</protein>
<proteinExistence type="predicted"/>
<name>A0AAU7CGA2_9BACT</name>
<dbReference type="RefSeq" id="WP_406696918.1">
    <property type="nucleotide sequence ID" value="NZ_CP155447.1"/>
</dbReference>
<accession>A0AAU7CGA2</accession>
<evidence type="ECO:0000313" key="1">
    <source>
        <dbReference type="EMBL" id="XBH04167.1"/>
    </source>
</evidence>
<dbReference type="EMBL" id="CP155447">
    <property type="protein sequence ID" value="XBH04167.1"/>
    <property type="molecule type" value="Genomic_DNA"/>
</dbReference>
<dbReference type="AlphaFoldDB" id="A0AAU7CGA2"/>
<organism evidence="1">
    <name type="scientific">Singulisphaera sp. Ch08</name>
    <dbReference type="NCBI Taxonomy" id="3120278"/>
    <lineage>
        <taxon>Bacteria</taxon>
        <taxon>Pseudomonadati</taxon>
        <taxon>Planctomycetota</taxon>
        <taxon>Planctomycetia</taxon>
        <taxon>Isosphaerales</taxon>
        <taxon>Isosphaeraceae</taxon>
        <taxon>Singulisphaera</taxon>
    </lineage>
</organism>
<sequence>MGPAEIVASLKELCIEKGPRLTTEQIVAWIDQQAGFESDAELLAFAKKMKARQFARMLEYEDEESNLRIKRLWSFYDPELGRRFYADILQMPDDRRRRLVRQYAQFLDQLRSVRRAMADYFAGQQFFDFYVGDEDEDLVLEAEPATGGRSRRR</sequence>
<gene>
    <name evidence="1" type="ORF">V5E97_38615</name>
</gene>